<comment type="catalytic activity">
    <reaction evidence="7">
        <text>L-aspartate + 2-oxoglutarate = oxaloacetate + L-glutamate</text>
        <dbReference type="Rhea" id="RHEA:21824"/>
        <dbReference type="ChEBI" id="CHEBI:16452"/>
        <dbReference type="ChEBI" id="CHEBI:16810"/>
        <dbReference type="ChEBI" id="CHEBI:29985"/>
        <dbReference type="ChEBI" id="CHEBI:29991"/>
        <dbReference type="EC" id="2.6.1.1"/>
    </reaction>
</comment>
<dbReference type="PANTHER" id="PTHR46383:SF1">
    <property type="entry name" value="ASPARTATE AMINOTRANSFERASE"/>
    <property type="match status" value="1"/>
</dbReference>
<dbReference type="InterPro" id="IPR015422">
    <property type="entry name" value="PyrdxlP-dep_Trfase_small"/>
</dbReference>
<accession>A0A318N070</accession>
<organism evidence="10 11">
    <name type="scientific">Commensalibacter melissae</name>
    <dbReference type="NCBI Taxonomy" id="2070537"/>
    <lineage>
        <taxon>Bacteria</taxon>
        <taxon>Pseudomonadati</taxon>
        <taxon>Pseudomonadota</taxon>
        <taxon>Alphaproteobacteria</taxon>
        <taxon>Acetobacterales</taxon>
        <taxon>Acetobacteraceae</taxon>
    </lineage>
</organism>
<evidence type="ECO:0000256" key="2">
    <source>
        <dbReference type="ARBA" id="ARBA00007441"/>
    </source>
</evidence>
<evidence type="ECO:0000256" key="6">
    <source>
        <dbReference type="ARBA" id="ARBA00022898"/>
    </source>
</evidence>
<evidence type="ECO:0000256" key="4">
    <source>
        <dbReference type="ARBA" id="ARBA00022576"/>
    </source>
</evidence>
<evidence type="ECO:0000256" key="8">
    <source>
        <dbReference type="RuleBase" id="RU000481"/>
    </source>
</evidence>
<comment type="caution">
    <text evidence="10">The sequence shown here is derived from an EMBL/GenBank/DDBJ whole genome shotgun (WGS) entry which is preliminary data.</text>
</comment>
<gene>
    <name evidence="10" type="ORF">DK869_08065</name>
</gene>
<dbReference type="GO" id="GO:0004069">
    <property type="term" value="F:L-aspartate:2-oxoglutarate aminotransferase activity"/>
    <property type="evidence" value="ECO:0007669"/>
    <property type="project" value="UniProtKB-EC"/>
</dbReference>
<evidence type="ECO:0000256" key="1">
    <source>
        <dbReference type="ARBA" id="ARBA00001933"/>
    </source>
</evidence>
<evidence type="ECO:0000313" key="11">
    <source>
        <dbReference type="Proteomes" id="UP000247565"/>
    </source>
</evidence>
<dbReference type="FunFam" id="3.40.640.10:FF:000033">
    <property type="entry name" value="Aspartate aminotransferase"/>
    <property type="match status" value="1"/>
</dbReference>
<keyword evidence="4 8" id="KW-0032">Aminotransferase</keyword>
<dbReference type="PRINTS" id="PR00753">
    <property type="entry name" value="ACCSYNTHASE"/>
</dbReference>
<keyword evidence="6" id="KW-0663">Pyridoxal phosphate</keyword>
<comment type="cofactor">
    <cofactor evidence="1 8">
        <name>pyridoxal 5'-phosphate</name>
        <dbReference type="ChEBI" id="CHEBI:597326"/>
    </cofactor>
</comment>
<dbReference type="EC" id="2.6.1.-" evidence="8"/>
<dbReference type="GO" id="GO:0006520">
    <property type="term" value="P:amino acid metabolic process"/>
    <property type="evidence" value="ECO:0007669"/>
    <property type="project" value="InterPro"/>
</dbReference>
<dbReference type="Proteomes" id="UP000247565">
    <property type="component" value="Unassembled WGS sequence"/>
</dbReference>
<dbReference type="OrthoDB" id="9763453at2"/>
<dbReference type="InterPro" id="IPR015421">
    <property type="entry name" value="PyrdxlP-dep_Trfase_major"/>
</dbReference>
<evidence type="ECO:0000256" key="7">
    <source>
        <dbReference type="ARBA" id="ARBA00049185"/>
    </source>
</evidence>
<dbReference type="InterPro" id="IPR004839">
    <property type="entry name" value="Aminotransferase_I/II_large"/>
</dbReference>
<protein>
    <recommendedName>
        <fullName evidence="8">Aminotransferase</fullName>
        <ecNumber evidence="8">2.6.1.-</ecNumber>
    </recommendedName>
</protein>
<dbReference type="InterPro" id="IPR015424">
    <property type="entry name" value="PyrdxlP-dep_Trfase"/>
</dbReference>
<dbReference type="SUPFAM" id="SSF53383">
    <property type="entry name" value="PLP-dependent transferases"/>
    <property type="match status" value="1"/>
</dbReference>
<evidence type="ECO:0000256" key="5">
    <source>
        <dbReference type="ARBA" id="ARBA00022679"/>
    </source>
</evidence>
<dbReference type="EMBL" id="QGLT01000005">
    <property type="protein sequence ID" value="PXY98949.1"/>
    <property type="molecule type" value="Genomic_DNA"/>
</dbReference>
<proteinExistence type="inferred from homology"/>
<comment type="subunit">
    <text evidence="3">Homodimer.</text>
</comment>
<evidence type="ECO:0000313" key="10">
    <source>
        <dbReference type="EMBL" id="PXY98949.1"/>
    </source>
</evidence>
<sequence>MEPALASRMSGFETPATIAMSMRARVLKAEGKNVISLALGQPDFLTPKIAIEGGYQAALEGKTKYPPIDGFLSLKKAIQKKFKEENGVDYALDEIMVANGVKQILFNALMATLDPEDEVIIPAPYWTSYPIMVRFLGGNPVHVVCPEKDNFVLKARQLKAAITPKTKWLILNSPSNPTGAVWTKEDLLALVEVLRINPQIWIFSDEIYEHLIFDGQRHHSLAALAPELKDRILTVNGVSKTFAMPGWRIGYAGGVKRLIRAMLKIQSNSTSGACSVSQAAATAALQYAQKEVESMKLAYDRRRKKMTAAFSAMNGISCNIPQGAFYIYPGIAGCIGKKTAQGRLIANDQDFAEALLEETYVAVVPGSAFGLSPYLRIAYAADDVVLEEACQRISQFVQELS</sequence>
<comment type="similarity">
    <text evidence="2 8">Belongs to the class-I pyridoxal-phosphate-dependent aminotransferase family.</text>
</comment>
<dbReference type="Gene3D" id="3.40.640.10">
    <property type="entry name" value="Type I PLP-dependent aspartate aminotransferase-like (Major domain)"/>
    <property type="match status" value="1"/>
</dbReference>
<keyword evidence="5 8" id="KW-0808">Transferase</keyword>
<dbReference type="InterPro" id="IPR004838">
    <property type="entry name" value="NHTrfase_class1_PyrdxlP-BS"/>
</dbReference>
<dbReference type="PANTHER" id="PTHR46383">
    <property type="entry name" value="ASPARTATE AMINOTRANSFERASE"/>
    <property type="match status" value="1"/>
</dbReference>
<dbReference type="GO" id="GO:0030170">
    <property type="term" value="F:pyridoxal phosphate binding"/>
    <property type="evidence" value="ECO:0007669"/>
    <property type="project" value="InterPro"/>
</dbReference>
<name>A0A318N070_9PROT</name>
<keyword evidence="11" id="KW-1185">Reference proteome</keyword>
<dbReference type="Gene3D" id="3.90.1150.10">
    <property type="entry name" value="Aspartate Aminotransferase, domain 1"/>
    <property type="match status" value="1"/>
</dbReference>
<dbReference type="Pfam" id="PF00155">
    <property type="entry name" value="Aminotran_1_2"/>
    <property type="match status" value="1"/>
</dbReference>
<dbReference type="CDD" id="cd00609">
    <property type="entry name" value="AAT_like"/>
    <property type="match status" value="1"/>
</dbReference>
<evidence type="ECO:0000256" key="3">
    <source>
        <dbReference type="ARBA" id="ARBA00011738"/>
    </source>
</evidence>
<feature type="domain" description="Aminotransferase class I/classII large" evidence="9">
    <location>
        <begin position="33"/>
        <end position="393"/>
    </location>
</feature>
<reference evidence="10 11" key="1">
    <citation type="submission" date="2018-05" db="EMBL/GenBank/DDBJ databases">
        <title>Reference genomes for bee gut microbiota database.</title>
        <authorList>
            <person name="Ellegaard K.M."/>
        </authorList>
    </citation>
    <scope>NUCLEOTIDE SEQUENCE [LARGE SCALE GENOMIC DNA]</scope>
    <source>
        <strain evidence="10 11">ESL0284</strain>
    </source>
</reference>
<dbReference type="AlphaFoldDB" id="A0A318N070"/>
<dbReference type="InterPro" id="IPR050596">
    <property type="entry name" value="AspAT/PAT-like"/>
</dbReference>
<evidence type="ECO:0000259" key="9">
    <source>
        <dbReference type="Pfam" id="PF00155"/>
    </source>
</evidence>
<dbReference type="PROSITE" id="PS00105">
    <property type="entry name" value="AA_TRANSFER_CLASS_1"/>
    <property type="match status" value="1"/>
</dbReference>